<dbReference type="InterPro" id="IPR035948">
    <property type="entry name" value="YwqG-like_sf"/>
</dbReference>
<dbReference type="Proteomes" id="UP000572680">
    <property type="component" value="Unassembled WGS sequence"/>
</dbReference>
<evidence type="ECO:0000313" key="2">
    <source>
        <dbReference type="EMBL" id="MBA8957435.1"/>
    </source>
</evidence>
<reference evidence="2 3" key="1">
    <citation type="submission" date="2020-08" db="EMBL/GenBank/DDBJ databases">
        <title>Genomic Encyclopedia of Type Strains, Phase IV (KMG-IV): sequencing the most valuable type-strain genomes for metagenomic binning, comparative biology and taxonomic classification.</title>
        <authorList>
            <person name="Goeker M."/>
        </authorList>
    </citation>
    <scope>NUCLEOTIDE SEQUENCE [LARGE SCALE GENOMIC DNA]</scope>
    <source>
        <strain evidence="2 3">DSM 44197</strain>
    </source>
</reference>
<dbReference type="EMBL" id="JACJIA010000023">
    <property type="protein sequence ID" value="MBA8957435.1"/>
    <property type="molecule type" value="Genomic_DNA"/>
</dbReference>
<dbReference type="Gene3D" id="2.30.320.10">
    <property type="entry name" value="YwqG-like"/>
    <property type="match status" value="1"/>
</dbReference>
<protein>
    <recommendedName>
        <fullName evidence="4">DUF1963 domain-containing protein</fullName>
    </recommendedName>
</protein>
<dbReference type="AlphaFoldDB" id="A0A7W3M0A0"/>
<sequence length="279" mass="31232">MTTPSKPVDIAAVFPELAAYARTTVRLHPRPGAVGVHDSSVGGPLLWPADEPWPVCEGFRMDSGHEGQPWHREPVALVAAAQLYQRDVPELPFFPDADVLQLLWCPIPHATFYPEVSVRWRLAEEVDHPLSDIPAPSPGSQEDFLLRPCTVSPERVVEYPHPEDLPEQLRERLYAWGRTGRWSYFYHLSVAPGTKVGGWIRFAQDPLWQRCYQGHLTDHLLTIATSESEGGSHQTWDPVEEPERRPGAVTGLRVGDAGSLFVAICHECWGRPVLSWSDG</sequence>
<name>A0A7W3M0A0_ACTNM</name>
<evidence type="ECO:0000313" key="3">
    <source>
        <dbReference type="Proteomes" id="UP000572680"/>
    </source>
</evidence>
<dbReference type="RefSeq" id="WP_220510557.1">
    <property type="nucleotide sequence ID" value="NZ_BAAALP010000119.1"/>
</dbReference>
<evidence type="ECO:0008006" key="4">
    <source>
        <dbReference type="Google" id="ProtNLM"/>
    </source>
</evidence>
<gene>
    <name evidence="2" type="ORF">HNR61_009128</name>
</gene>
<proteinExistence type="predicted"/>
<evidence type="ECO:0000256" key="1">
    <source>
        <dbReference type="SAM" id="MobiDB-lite"/>
    </source>
</evidence>
<organism evidence="2 3">
    <name type="scientific">Actinomadura namibiensis</name>
    <dbReference type="NCBI Taxonomy" id="182080"/>
    <lineage>
        <taxon>Bacteria</taxon>
        <taxon>Bacillati</taxon>
        <taxon>Actinomycetota</taxon>
        <taxon>Actinomycetes</taxon>
        <taxon>Streptosporangiales</taxon>
        <taxon>Thermomonosporaceae</taxon>
        <taxon>Actinomadura</taxon>
    </lineage>
</organism>
<keyword evidence="3" id="KW-1185">Reference proteome</keyword>
<dbReference type="SUPFAM" id="SSF103032">
    <property type="entry name" value="Hypothetical protein YwqG"/>
    <property type="match status" value="1"/>
</dbReference>
<accession>A0A7W3M0A0</accession>
<feature type="region of interest" description="Disordered" evidence="1">
    <location>
        <begin position="227"/>
        <end position="246"/>
    </location>
</feature>
<comment type="caution">
    <text evidence="2">The sequence shown here is derived from an EMBL/GenBank/DDBJ whole genome shotgun (WGS) entry which is preliminary data.</text>
</comment>